<evidence type="ECO:0000313" key="3">
    <source>
        <dbReference type="Proteomes" id="UP000190626"/>
    </source>
</evidence>
<comment type="caution">
    <text evidence="2">The sequence shown here is derived from an EMBL/GenBank/DDBJ whole genome shotgun (WGS) entry which is preliminary data.</text>
</comment>
<organism evidence="2 3">
    <name type="scientific">Paenibacillus ferrarius</name>
    <dbReference type="NCBI Taxonomy" id="1469647"/>
    <lineage>
        <taxon>Bacteria</taxon>
        <taxon>Bacillati</taxon>
        <taxon>Bacillota</taxon>
        <taxon>Bacilli</taxon>
        <taxon>Bacillales</taxon>
        <taxon>Paenibacillaceae</taxon>
        <taxon>Paenibacillus</taxon>
    </lineage>
</organism>
<evidence type="ECO:0000313" key="2">
    <source>
        <dbReference type="EMBL" id="OPH51302.1"/>
    </source>
</evidence>
<dbReference type="AlphaFoldDB" id="A0A1V4HEK4"/>
<name>A0A1V4HEK4_9BACL</name>
<protein>
    <recommendedName>
        <fullName evidence="1">PilZ domain-containing protein</fullName>
    </recommendedName>
</protein>
<dbReference type="InterPro" id="IPR009875">
    <property type="entry name" value="PilZ_domain"/>
</dbReference>
<reference evidence="3" key="1">
    <citation type="submission" date="2016-07" db="EMBL/GenBank/DDBJ databases">
        <authorList>
            <person name="Florea S."/>
            <person name="Webb J.S."/>
            <person name="Jaromczyk J."/>
            <person name="Schardl C.L."/>
        </authorList>
    </citation>
    <scope>NUCLEOTIDE SEQUENCE [LARGE SCALE GENOMIC DNA]</scope>
    <source>
        <strain evidence="3">CY1</strain>
    </source>
</reference>
<dbReference type="Pfam" id="PF07238">
    <property type="entry name" value="PilZ"/>
    <property type="match status" value="1"/>
</dbReference>
<dbReference type="GO" id="GO:0035438">
    <property type="term" value="F:cyclic-di-GMP binding"/>
    <property type="evidence" value="ECO:0007669"/>
    <property type="project" value="InterPro"/>
</dbReference>
<gene>
    <name evidence="2" type="ORF">BC351_34605</name>
</gene>
<keyword evidence="3" id="KW-1185">Reference proteome</keyword>
<proteinExistence type="predicted"/>
<dbReference type="EMBL" id="MBTG01000030">
    <property type="protein sequence ID" value="OPH51302.1"/>
    <property type="molecule type" value="Genomic_DNA"/>
</dbReference>
<dbReference type="STRING" id="1469647.BC351_34605"/>
<feature type="domain" description="PilZ" evidence="1">
    <location>
        <begin position="109"/>
        <end position="220"/>
    </location>
</feature>
<accession>A0A1V4HEK4</accession>
<sequence>MLREVANEQQPKKFYGSKEGYDADVMLESKAVLSKEDFVSTGVLTYALGDIIEVELPEFDVFNLGDKLKMTVYTKSGLFVLATTVLAKEQGSLIVLNPPENRRKFTEKREFPRVDVTNGGLLFGLQDVNKRNKHQLDNPIAISIKNISINGLGFTVDDNTMVEKIIQKHSQLEVELNLGFLMPCTMEVVRKEKTDSGFYYGACYLSVPEEKINALRGFILKNQIETYFVQKREMQIKKAMEKKSVANQ</sequence>
<dbReference type="Proteomes" id="UP000190626">
    <property type="component" value="Unassembled WGS sequence"/>
</dbReference>
<evidence type="ECO:0000259" key="1">
    <source>
        <dbReference type="Pfam" id="PF07238"/>
    </source>
</evidence>